<dbReference type="InterPro" id="IPR050490">
    <property type="entry name" value="Bact_solute-bd_prot1"/>
</dbReference>
<keyword evidence="7" id="KW-1185">Reference proteome</keyword>
<evidence type="ECO:0000313" key="7">
    <source>
        <dbReference type="Proteomes" id="UP000435304"/>
    </source>
</evidence>
<evidence type="ECO:0000313" key="6">
    <source>
        <dbReference type="EMBL" id="MVA75875.1"/>
    </source>
</evidence>
<feature type="signal peptide" evidence="5">
    <location>
        <begin position="1"/>
        <end position="21"/>
    </location>
</feature>
<dbReference type="SUPFAM" id="SSF53850">
    <property type="entry name" value="Periplasmic binding protein-like II"/>
    <property type="match status" value="1"/>
</dbReference>
<dbReference type="RefSeq" id="WP_331714508.1">
    <property type="nucleotide sequence ID" value="NZ_WPCU01000005.1"/>
</dbReference>
<evidence type="ECO:0000256" key="3">
    <source>
        <dbReference type="ARBA" id="ARBA00022448"/>
    </source>
</evidence>
<protein>
    <submittedName>
        <fullName evidence="6">Extracellular solute-binding protein</fullName>
    </submittedName>
</protein>
<keyword evidence="4 5" id="KW-0732">Signal</keyword>
<dbReference type="Proteomes" id="UP000435304">
    <property type="component" value="Unassembled WGS sequence"/>
</dbReference>
<evidence type="ECO:0000256" key="2">
    <source>
        <dbReference type="ARBA" id="ARBA00008520"/>
    </source>
</evidence>
<dbReference type="PROSITE" id="PS51257">
    <property type="entry name" value="PROKAR_LIPOPROTEIN"/>
    <property type="match status" value="1"/>
</dbReference>
<dbReference type="PANTHER" id="PTHR43649:SF31">
    <property type="entry name" value="SN-GLYCEROL-3-PHOSPHATE-BINDING PERIPLASMIC PROTEIN UGPB"/>
    <property type="match status" value="1"/>
</dbReference>
<dbReference type="InterPro" id="IPR006059">
    <property type="entry name" value="SBP"/>
</dbReference>
<reference evidence="6 7" key="1">
    <citation type="submission" date="2019-12" db="EMBL/GenBank/DDBJ databases">
        <title>Auraticoccus cholistani sp. nov., an actinomycete isolated from soil of Cholistan desert.</title>
        <authorList>
            <person name="Cheema M.T."/>
        </authorList>
    </citation>
    <scope>NUCLEOTIDE SEQUENCE [LARGE SCALE GENOMIC DNA]</scope>
    <source>
        <strain evidence="6 7">F435</strain>
    </source>
</reference>
<dbReference type="CDD" id="cd14748">
    <property type="entry name" value="PBP2_UgpB"/>
    <property type="match status" value="1"/>
</dbReference>
<dbReference type="Gene3D" id="3.40.190.10">
    <property type="entry name" value="Periplasmic binding protein-like II"/>
    <property type="match status" value="2"/>
</dbReference>
<dbReference type="AlphaFoldDB" id="A0A6A9UW05"/>
<comment type="caution">
    <text evidence="6">The sequence shown here is derived from an EMBL/GenBank/DDBJ whole genome shotgun (WGS) entry which is preliminary data.</text>
</comment>
<sequence>MNRLSRTAAAALAAVLAVVLALSGCGGGRPEGSTAVPAADALETTQGLTEITFWHSMDATNGIALQKLVDQFNAEHAGRIHVTAVFQGTYDDAITKYKASVQSDTTPSLVQVYDIGTQFMIDSGQVVPIADFAERDGYDLDQIQPNIAGYYSVARRQWSMPLNSSVPLLYYNKDAFRAAGLDPDDPPGNLAEIRAAAERLSASRGGPVQYGFGAAIYGWLLEQFASTSQQLWCDAENGRNGERVTQALLDQPTVVETVGWWQQMTADGLAVNTGRVTKDAQDAFKAGQTAITLESTGALKSFATAAEGKFELGVAPYPVVSGELAPGAGPSIGGASLWISGLGHTEAEKEASWQLVQFLASPESQAQWHIETGYFPINTAALELPQEKEYLAANPSFTVAIESLRRTELSPTSTGCAAGSMPQIRKASEDGLERALIGGDPQESMTKARQNVGLTIENYNQAVQ</sequence>
<gene>
    <name evidence="6" type="ORF">GC722_07545</name>
</gene>
<organism evidence="6 7">
    <name type="scientific">Auraticoccus cholistanensis</name>
    <dbReference type="NCBI Taxonomy" id="2656650"/>
    <lineage>
        <taxon>Bacteria</taxon>
        <taxon>Bacillati</taxon>
        <taxon>Actinomycetota</taxon>
        <taxon>Actinomycetes</taxon>
        <taxon>Propionibacteriales</taxon>
        <taxon>Propionibacteriaceae</taxon>
        <taxon>Auraticoccus</taxon>
    </lineage>
</organism>
<evidence type="ECO:0000256" key="5">
    <source>
        <dbReference type="SAM" id="SignalP"/>
    </source>
</evidence>
<comment type="subcellular location">
    <subcellularLocation>
        <location evidence="1">Cell envelope</location>
    </subcellularLocation>
</comment>
<evidence type="ECO:0000256" key="4">
    <source>
        <dbReference type="ARBA" id="ARBA00022729"/>
    </source>
</evidence>
<proteinExistence type="inferred from homology"/>
<feature type="chain" id="PRO_5039569790" evidence="5">
    <location>
        <begin position="22"/>
        <end position="464"/>
    </location>
</feature>
<dbReference type="Pfam" id="PF13416">
    <property type="entry name" value="SBP_bac_8"/>
    <property type="match status" value="1"/>
</dbReference>
<dbReference type="PANTHER" id="PTHR43649">
    <property type="entry name" value="ARABINOSE-BINDING PROTEIN-RELATED"/>
    <property type="match status" value="1"/>
</dbReference>
<comment type="similarity">
    <text evidence="2">Belongs to the bacterial solute-binding protein 1 family.</text>
</comment>
<keyword evidence="3" id="KW-0813">Transport</keyword>
<accession>A0A6A9UW05</accession>
<name>A0A6A9UW05_9ACTN</name>
<dbReference type="GO" id="GO:0030313">
    <property type="term" value="C:cell envelope"/>
    <property type="evidence" value="ECO:0007669"/>
    <property type="project" value="UniProtKB-SubCell"/>
</dbReference>
<evidence type="ECO:0000256" key="1">
    <source>
        <dbReference type="ARBA" id="ARBA00004196"/>
    </source>
</evidence>
<dbReference type="EMBL" id="WPCU01000005">
    <property type="protein sequence ID" value="MVA75875.1"/>
    <property type="molecule type" value="Genomic_DNA"/>
</dbReference>